<sequence>MFDLFRRRFRQITGGVMVFTCTGLLFTLLDLYDYEFTDTPRQPAVWPLTRRLSGSAYELELNFNLEEAETNVTKYTVPDDLVLKSGARSVPLTHADLIGIPDNEWRLPIDPRVYLTYPQAINLSATVDNLMYGRPIQVAPIGDFPLRYLTLSKSVCHPDHSSSQNFDVVVVVKSGVSNFERRQNFRQLYGGITNANADSVLGLRIGLVFSVGIPRKQTNNIFQRGDRLVKLINNGGEFLTPEALHTVSQRVKEEIDIYDDLVVGDYEDTYFNLTKKTIYAFNWAASFCRRSEPTILFVDDDFPFSEKHLARALRLMTAEQRRNLLHGKLVKDGRVFRFGQPSYERWCLHKNEAPWPLFPTYAYGVCLLVGFPQVEKLALGMLFTQQFHVDDSWIGLIAAKLELQLQNIHDLFGRLDILRINKHRLKYFEKRFVYF</sequence>
<dbReference type="GO" id="GO:0006493">
    <property type="term" value="P:protein O-linked glycosylation"/>
    <property type="evidence" value="ECO:0007669"/>
    <property type="project" value="TreeGrafter"/>
</dbReference>
<proteinExistence type="inferred from homology"/>
<dbReference type="PANTHER" id="PTHR11214">
    <property type="entry name" value="BETA-1,3-N-ACETYLGLUCOSAMINYLTRANSFERASE"/>
    <property type="match status" value="1"/>
</dbReference>
<evidence type="ECO:0000256" key="3">
    <source>
        <dbReference type="ARBA" id="ARBA00022676"/>
    </source>
</evidence>
<keyword evidence="5 10" id="KW-0812">Transmembrane</keyword>
<dbReference type="AlphaFoldDB" id="A0A5K3FAY2"/>
<comment type="subcellular location">
    <subcellularLocation>
        <location evidence="1 10">Golgi apparatus membrane</location>
        <topology evidence="1 10">Single-pass type II membrane protein</topology>
    </subcellularLocation>
</comment>
<dbReference type="InterPro" id="IPR002659">
    <property type="entry name" value="Glyco_trans_31"/>
</dbReference>
<keyword evidence="4" id="KW-0808">Transferase</keyword>
<keyword evidence="3 10" id="KW-0328">Glycosyltransferase</keyword>
<evidence type="ECO:0000313" key="12">
    <source>
        <dbReference type="WBParaSite" id="MCU_006897-RB"/>
    </source>
</evidence>
<evidence type="ECO:0000256" key="1">
    <source>
        <dbReference type="ARBA" id="ARBA00004323"/>
    </source>
</evidence>
<reference evidence="11 12" key="1">
    <citation type="submission" date="2019-11" db="UniProtKB">
        <authorList>
            <consortium name="WormBaseParasite"/>
        </authorList>
    </citation>
    <scope>IDENTIFICATION</scope>
</reference>
<organism evidence="12">
    <name type="scientific">Mesocestoides corti</name>
    <name type="common">Flatworm</name>
    <dbReference type="NCBI Taxonomy" id="53468"/>
    <lineage>
        <taxon>Eukaryota</taxon>
        <taxon>Metazoa</taxon>
        <taxon>Spiralia</taxon>
        <taxon>Lophotrochozoa</taxon>
        <taxon>Platyhelminthes</taxon>
        <taxon>Cestoda</taxon>
        <taxon>Eucestoda</taxon>
        <taxon>Cyclophyllidea</taxon>
        <taxon>Mesocestoididae</taxon>
        <taxon>Mesocestoides</taxon>
    </lineage>
</organism>
<dbReference type="WBParaSite" id="MCU_006897-RA">
    <property type="protein sequence ID" value="MCU_006897-RA"/>
    <property type="gene ID" value="MCU_006897"/>
</dbReference>
<evidence type="ECO:0000256" key="7">
    <source>
        <dbReference type="ARBA" id="ARBA00022989"/>
    </source>
</evidence>
<dbReference type="EC" id="2.4.1.-" evidence="10"/>
<accession>A0A5K3FAY2</accession>
<dbReference type="Pfam" id="PF01762">
    <property type="entry name" value="Galactosyl_T"/>
    <property type="match status" value="1"/>
</dbReference>
<protein>
    <recommendedName>
        <fullName evidence="10">Hexosyltransferase</fullName>
        <ecNumber evidence="10">2.4.1.-</ecNumber>
    </recommendedName>
</protein>
<evidence type="ECO:0000313" key="11">
    <source>
        <dbReference type="WBParaSite" id="MCU_006897-RA"/>
    </source>
</evidence>
<evidence type="ECO:0000256" key="4">
    <source>
        <dbReference type="ARBA" id="ARBA00022679"/>
    </source>
</evidence>
<evidence type="ECO:0000256" key="2">
    <source>
        <dbReference type="ARBA" id="ARBA00008661"/>
    </source>
</evidence>
<dbReference type="GO" id="GO:0016758">
    <property type="term" value="F:hexosyltransferase activity"/>
    <property type="evidence" value="ECO:0007669"/>
    <property type="project" value="InterPro"/>
</dbReference>
<evidence type="ECO:0000256" key="5">
    <source>
        <dbReference type="ARBA" id="ARBA00022692"/>
    </source>
</evidence>
<keyword evidence="9 10" id="KW-0472">Membrane</keyword>
<keyword evidence="8 10" id="KW-0333">Golgi apparatus</keyword>
<dbReference type="WBParaSite" id="MCU_006897-RB">
    <property type="protein sequence ID" value="MCU_006897-RB"/>
    <property type="gene ID" value="MCU_006897"/>
</dbReference>
<name>A0A5K3FAY2_MESCO</name>
<comment type="similarity">
    <text evidence="2 10">Belongs to the glycosyltransferase 31 family.</text>
</comment>
<dbReference type="GO" id="GO:0000139">
    <property type="term" value="C:Golgi membrane"/>
    <property type="evidence" value="ECO:0007669"/>
    <property type="project" value="UniProtKB-SubCell"/>
</dbReference>
<keyword evidence="6 10" id="KW-0735">Signal-anchor</keyword>
<evidence type="ECO:0000256" key="8">
    <source>
        <dbReference type="ARBA" id="ARBA00023034"/>
    </source>
</evidence>
<feature type="transmembrane region" description="Helical" evidence="10">
    <location>
        <begin position="12"/>
        <end position="32"/>
    </location>
</feature>
<evidence type="ECO:0000256" key="9">
    <source>
        <dbReference type="ARBA" id="ARBA00023136"/>
    </source>
</evidence>
<dbReference type="PANTHER" id="PTHR11214:SF349">
    <property type="entry name" value="BETA-1,3-GALACTOSYLTRANSFERASE BRN"/>
    <property type="match status" value="1"/>
</dbReference>
<evidence type="ECO:0000256" key="6">
    <source>
        <dbReference type="ARBA" id="ARBA00022968"/>
    </source>
</evidence>
<evidence type="ECO:0000256" key="10">
    <source>
        <dbReference type="RuleBase" id="RU363063"/>
    </source>
</evidence>
<dbReference type="GO" id="GO:0008194">
    <property type="term" value="F:UDP-glycosyltransferase activity"/>
    <property type="evidence" value="ECO:0007669"/>
    <property type="project" value="TreeGrafter"/>
</dbReference>
<keyword evidence="7 10" id="KW-1133">Transmembrane helix</keyword>